<keyword evidence="2" id="KW-0812">Transmembrane</keyword>
<keyword evidence="4" id="KW-1185">Reference proteome</keyword>
<proteinExistence type="predicted"/>
<dbReference type="Proteomes" id="UP000591131">
    <property type="component" value="Unassembled WGS sequence"/>
</dbReference>
<evidence type="ECO:0000313" key="4">
    <source>
        <dbReference type="Proteomes" id="UP000591131"/>
    </source>
</evidence>
<reference evidence="3 4" key="1">
    <citation type="submission" date="2020-04" db="EMBL/GenBank/DDBJ databases">
        <title>Perkinsus chesapeaki whole genome sequence.</title>
        <authorList>
            <person name="Bogema D.R."/>
        </authorList>
    </citation>
    <scope>NUCLEOTIDE SEQUENCE [LARGE SCALE GENOMIC DNA]</scope>
    <source>
        <strain evidence="3">ATCC PRA-425</strain>
    </source>
</reference>
<dbReference type="EMBL" id="JAAPAO010000044">
    <property type="protein sequence ID" value="KAF4675653.1"/>
    <property type="molecule type" value="Genomic_DNA"/>
</dbReference>
<dbReference type="AlphaFoldDB" id="A0A7J6MVS9"/>
<comment type="caution">
    <text evidence="3">The sequence shown here is derived from an EMBL/GenBank/DDBJ whole genome shotgun (WGS) entry which is preliminary data.</text>
</comment>
<protein>
    <submittedName>
        <fullName evidence="3">Uncharacterized protein</fullName>
    </submittedName>
</protein>
<feature type="region of interest" description="Disordered" evidence="1">
    <location>
        <begin position="331"/>
        <end position="352"/>
    </location>
</feature>
<dbReference type="OrthoDB" id="434735at2759"/>
<sequence length="352" mass="36924">MGHHQRILLSVTAVTWLTEGTGVHVRFIPLGDILGNRGSSPLDPHASSPIPLDDINKLFPVHGSMAPGDGIMDSLLDSILNDLTPPGGGGGGFGPPGFGLNEPHFLKKLLVKNGPPLDDPCEKDVARLCPKDPSKGKDEITIGMQKSRLHCLGLRAQEVSQTCVKTVEKSLPFVCSLSISQYCSTDETMERGVLACLSEQLDKGKEMGALCKESIRATKVVIDMAKNSKGVTTVMKGGSQESALPRVRGSADTSMPQSTSPLSLLALLLIVVVLSLIGVAAWEEGLTVALGRFLAAPGATLSRAAVKVNASVGNLNVFAKRQARGTATAGGDWDGFEFDDGPKSDSYGAAAE</sequence>
<organism evidence="3 4">
    <name type="scientific">Perkinsus chesapeaki</name>
    <name type="common">Clam parasite</name>
    <name type="synonym">Perkinsus andrewsi</name>
    <dbReference type="NCBI Taxonomy" id="330153"/>
    <lineage>
        <taxon>Eukaryota</taxon>
        <taxon>Sar</taxon>
        <taxon>Alveolata</taxon>
        <taxon>Perkinsozoa</taxon>
        <taxon>Perkinsea</taxon>
        <taxon>Perkinsida</taxon>
        <taxon>Perkinsidae</taxon>
        <taxon>Perkinsus</taxon>
    </lineage>
</organism>
<gene>
    <name evidence="3" type="ORF">FOL47_007425</name>
</gene>
<evidence type="ECO:0000313" key="3">
    <source>
        <dbReference type="EMBL" id="KAF4675653.1"/>
    </source>
</evidence>
<evidence type="ECO:0000256" key="1">
    <source>
        <dbReference type="SAM" id="MobiDB-lite"/>
    </source>
</evidence>
<keyword evidence="2" id="KW-1133">Transmembrane helix</keyword>
<feature type="transmembrane region" description="Helical" evidence="2">
    <location>
        <begin position="262"/>
        <end position="282"/>
    </location>
</feature>
<name>A0A7J6MVS9_PERCH</name>
<evidence type="ECO:0000256" key="2">
    <source>
        <dbReference type="SAM" id="Phobius"/>
    </source>
</evidence>
<keyword evidence="2" id="KW-0472">Membrane</keyword>
<accession>A0A7J6MVS9</accession>